<gene>
    <name evidence="8 11" type="primary">fmt</name>
    <name evidence="11" type="ORF">QQA45_04475</name>
</gene>
<dbReference type="InterPro" id="IPR041711">
    <property type="entry name" value="Met-tRNA-FMT_N"/>
</dbReference>
<dbReference type="InterPro" id="IPR036477">
    <property type="entry name" value="Formyl_transf_N_sf"/>
</dbReference>
<evidence type="ECO:0000256" key="3">
    <source>
        <dbReference type="ARBA" id="ARBA00012261"/>
    </source>
</evidence>
<accession>A0ABT7HLZ1</accession>
<sequence length="309" mass="34952">MRTIFMGTPEFSMETLRYLYEKTDLCLVVTKEDKVNARGNKITYSPVKEFAIEHNIEYIQPKSLRKEEIYNILKNVNADLIVVAAYGKIIPKNIIDLPKYGIINVHSSILPKYRGASPIQAALLNGDKKTGLTIMMIDEGLDTGDILDVEEIEIDEKDNYETLSTKLSKLAYNLLDRVINNLIKGTQKRIKQDDSKAIIVGLIKKEDCKLDWNLDNVQIYNKVRALNPSPTAYTQKENLHMKVYEVEKIFNEYKGQNGEVVEITKKGPVIKCNKGAIKLLKIKLDGKKIQTGSDLVNGRKVSLGDVFNG</sequence>
<name>A0ABT7HLZ1_9FUSO</name>
<comment type="function">
    <text evidence="1 8">Attaches a formyl group to the free amino group of methionyl-tRNA(fMet). The formyl group appears to play a dual role in the initiator identity of N-formylmethionyl-tRNA by promoting its recognition by IF2 and preventing the misappropriation of this tRNA by the elongation apparatus.</text>
</comment>
<dbReference type="InterPro" id="IPR005794">
    <property type="entry name" value="Fmt"/>
</dbReference>
<evidence type="ECO:0000256" key="8">
    <source>
        <dbReference type="HAMAP-Rule" id="MF_00182"/>
    </source>
</evidence>
<dbReference type="SUPFAM" id="SSF53328">
    <property type="entry name" value="Formyltransferase"/>
    <property type="match status" value="1"/>
</dbReference>
<evidence type="ECO:0000256" key="4">
    <source>
        <dbReference type="ARBA" id="ARBA00016014"/>
    </source>
</evidence>
<evidence type="ECO:0000256" key="7">
    <source>
        <dbReference type="ARBA" id="ARBA00048558"/>
    </source>
</evidence>
<keyword evidence="5 8" id="KW-0808">Transferase</keyword>
<dbReference type="InterPro" id="IPR044135">
    <property type="entry name" value="Met-tRNA-FMT_C"/>
</dbReference>
<dbReference type="PANTHER" id="PTHR11138:SF5">
    <property type="entry name" value="METHIONYL-TRNA FORMYLTRANSFERASE, MITOCHONDRIAL"/>
    <property type="match status" value="1"/>
</dbReference>
<dbReference type="CDD" id="cd08704">
    <property type="entry name" value="Met_tRNA_FMT_C"/>
    <property type="match status" value="1"/>
</dbReference>
<dbReference type="Gene3D" id="3.10.25.10">
    <property type="entry name" value="Formyl transferase, C-terminal domain"/>
    <property type="match status" value="1"/>
</dbReference>
<evidence type="ECO:0000256" key="6">
    <source>
        <dbReference type="ARBA" id="ARBA00022917"/>
    </source>
</evidence>
<feature type="domain" description="Formyl transferase N-terminal" evidence="9">
    <location>
        <begin position="20"/>
        <end position="179"/>
    </location>
</feature>
<dbReference type="NCBIfam" id="TIGR00460">
    <property type="entry name" value="fmt"/>
    <property type="match status" value="1"/>
</dbReference>
<dbReference type="Pfam" id="PF02911">
    <property type="entry name" value="Formyl_trans_C"/>
    <property type="match status" value="1"/>
</dbReference>
<evidence type="ECO:0000256" key="2">
    <source>
        <dbReference type="ARBA" id="ARBA00010699"/>
    </source>
</evidence>
<dbReference type="SUPFAM" id="SSF50486">
    <property type="entry name" value="FMT C-terminal domain-like"/>
    <property type="match status" value="1"/>
</dbReference>
<evidence type="ECO:0000313" key="12">
    <source>
        <dbReference type="Proteomes" id="UP001225134"/>
    </source>
</evidence>
<dbReference type="InterPro" id="IPR002376">
    <property type="entry name" value="Formyl_transf_N"/>
</dbReference>
<reference evidence="11 12" key="1">
    <citation type="submission" date="2023-06" db="EMBL/GenBank/DDBJ databases">
        <title>Antibody response to the Sneathia vaginalis cytopathogenic toxin A during pregnancy.</title>
        <authorList>
            <person name="Mccoy Z.T."/>
            <person name="Serrano M.G."/>
            <person name="Spaine K."/>
            <person name="Edwards D.J."/>
            <person name="Buck G.A."/>
            <person name="Jefferson K."/>
        </authorList>
    </citation>
    <scope>NUCLEOTIDE SEQUENCE [LARGE SCALE GENOMIC DNA]</scope>
    <source>
        <strain evidence="11 12">CCUG 42621</strain>
    </source>
</reference>
<dbReference type="Gene3D" id="3.40.50.170">
    <property type="entry name" value="Formyl transferase, N-terminal domain"/>
    <property type="match status" value="1"/>
</dbReference>
<organism evidence="11 12">
    <name type="scientific">Sneathia sanguinegens</name>
    <dbReference type="NCBI Taxonomy" id="40543"/>
    <lineage>
        <taxon>Bacteria</taxon>
        <taxon>Fusobacteriati</taxon>
        <taxon>Fusobacteriota</taxon>
        <taxon>Fusobacteriia</taxon>
        <taxon>Fusobacteriales</taxon>
        <taxon>Leptotrichiaceae</taxon>
        <taxon>Sneathia</taxon>
    </lineage>
</organism>
<dbReference type="Pfam" id="PF00551">
    <property type="entry name" value="Formyl_trans_N"/>
    <property type="match status" value="1"/>
</dbReference>
<evidence type="ECO:0000259" key="9">
    <source>
        <dbReference type="Pfam" id="PF00551"/>
    </source>
</evidence>
<evidence type="ECO:0000259" key="10">
    <source>
        <dbReference type="Pfam" id="PF02911"/>
    </source>
</evidence>
<dbReference type="GO" id="GO:0004479">
    <property type="term" value="F:methionyl-tRNA formyltransferase activity"/>
    <property type="evidence" value="ECO:0007669"/>
    <property type="project" value="UniProtKB-EC"/>
</dbReference>
<dbReference type="EC" id="2.1.2.9" evidence="3 8"/>
<dbReference type="CDD" id="cd08646">
    <property type="entry name" value="FMT_core_Met-tRNA-FMT_N"/>
    <property type="match status" value="1"/>
</dbReference>
<dbReference type="InterPro" id="IPR005793">
    <property type="entry name" value="Formyl_trans_C"/>
</dbReference>
<dbReference type="PANTHER" id="PTHR11138">
    <property type="entry name" value="METHIONYL-TRNA FORMYLTRANSFERASE"/>
    <property type="match status" value="1"/>
</dbReference>
<keyword evidence="12" id="KW-1185">Reference proteome</keyword>
<dbReference type="Proteomes" id="UP001225134">
    <property type="component" value="Unassembled WGS sequence"/>
</dbReference>
<comment type="catalytic activity">
    <reaction evidence="7 8">
        <text>L-methionyl-tRNA(fMet) + (6R)-10-formyltetrahydrofolate = N-formyl-L-methionyl-tRNA(fMet) + (6S)-5,6,7,8-tetrahydrofolate + H(+)</text>
        <dbReference type="Rhea" id="RHEA:24380"/>
        <dbReference type="Rhea" id="RHEA-COMP:9952"/>
        <dbReference type="Rhea" id="RHEA-COMP:9953"/>
        <dbReference type="ChEBI" id="CHEBI:15378"/>
        <dbReference type="ChEBI" id="CHEBI:57453"/>
        <dbReference type="ChEBI" id="CHEBI:78530"/>
        <dbReference type="ChEBI" id="CHEBI:78844"/>
        <dbReference type="ChEBI" id="CHEBI:195366"/>
        <dbReference type="EC" id="2.1.2.9"/>
    </reaction>
</comment>
<dbReference type="EMBL" id="JASSPP010000006">
    <property type="protein sequence ID" value="MDK9580770.1"/>
    <property type="molecule type" value="Genomic_DNA"/>
</dbReference>
<evidence type="ECO:0000313" key="11">
    <source>
        <dbReference type="EMBL" id="MDK9580770.1"/>
    </source>
</evidence>
<keyword evidence="6 8" id="KW-0648">Protein biosynthesis</keyword>
<comment type="caution">
    <text evidence="11">The sequence shown here is derived from an EMBL/GenBank/DDBJ whole genome shotgun (WGS) entry which is preliminary data.</text>
</comment>
<dbReference type="InterPro" id="IPR037022">
    <property type="entry name" value="Formyl_trans_C_sf"/>
</dbReference>
<feature type="domain" description="Formyl transferase C-terminal" evidence="10">
    <location>
        <begin position="203"/>
        <end position="299"/>
    </location>
</feature>
<evidence type="ECO:0000256" key="1">
    <source>
        <dbReference type="ARBA" id="ARBA00002606"/>
    </source>
</evidence>
<feature type="binding site" evidence="8">
    <location>
        <begin position="108"/>
        <end position="111"/>
    </location>
    <ligand>
        <name>(6S)-5,6,7,8-tetrahydrofolate</name>
        <dbReference type="ChEBI" id="CHEBI:57453"/>
    </ligand>
</feature>
<protein>
    <recommendedName>
        <fullName evidence="4 8">Methionyl-tRNA formyltransferase</fullName>
        <ecNumber evidence="3 8">2.1.2.9</ecNumber>
    </recommendedName>
</protein>
<dbReference type="InterPro" id="IPR011034">
    <property type="entry name" value="Formyl_transferase-like_C_sf"/>
</dbReference>
<evidence type="ECO:0000256" key="5">
    <source>
        <dbReference type="ARBA" id="ARBA00022679"/>
    </source>
</evidence>
<dbReference type="HAMAP" id="MF_00182">
    <property type="entry name" value="Formyl_trans"/>
    <property type="match status" value="1"/>
</dbReference>
<comment type="similarity">
    <text evidence="2 8">Belongs to the Fmt family.</text>
</comment>
<proteinExistence type="inferred from homology"/>